<proteinExistence type="predicted"/>
<evidence type="ECO:0000313" key="2">
    <source>
        <dbReference type="Proteomes" id="UP000680304"/>
    </source>
</evidence>
<evidence type="ECO:0000313" key="1">
    <source>
        <dbReference type="EMBL" id="GIQ62902.1"/>
    </source>
</evidence>
<dbReference type="InterPro" id="IPR023203">
    <property type="entry name" value="TTHA0068_sf"/>
</dbReference>
<dbReference type="Gene3D" id="1.10.3450.10">
    <property type="entry name" value="TTHA0068-like"/>
    <property type="match status" value="1"/>
</dbReference>
<gene>
    <name evidence="1" type="primary">ypuF</name>
    <name evidence="1" type="ORF">PACILC2_14700</name>
</gene>
<reference evidence="1 2" key="1">
    <citation type="submission" date="2021-04" db="EMBL/GenBank/DDBJ databases">
        <title>Draft genome sequence of Paenibacillus cisolokensis, LC2-13A.</title>
        <authorList>
            <person name="Uke A."/>
            <person name="Chhe C."/>
            <person name="Baramee S."/>
            <person name="Kosugi A."/>
        </authorList>
    </citation>
    <scope>NUCLEOTIDE SEQUENCE [LARGE SCALE GENOMIC DNA]</scope>
    <source>
        <strain evidence="1 2">LC2-13A</strain>
    </source>
</reference>
<organism evidence="1 2">
    <name type="scientific">Paenibacillus cisolokensis</name>
    <dbReference type="NCBI Taxonomy" id="1658519"/>
    <lineage>
        <taxon>Bacteria</taxon>
        <taxon>Bacillati</taxon>
        <taxon>Bacillota</taxon>
        <taxon>Bacilli</taxon>
        <taxon>Bacillales</taxon>
        <taxon>Paenibacillaceae</taxon>
        <taxon>Paenibacillus</taxon>
    </lineage>
</organism>
<dbReference type="EMBL" id="BOVJ01000048">
    <property type="protein sequence ID" value="GIQ62902.1"/>
    <property type="molecule type" value="Genomic_DNA"/>
</dbReference>
<dbReference type="Proteomes" id="UP000680304">
    <property type="component" value="Unassembled WGS sequence"/>
</dbReference>
<dbReference type="PANTHER" id="PTHR34796:SF1">
    <property type="entry name" value="EXPRESSED PROTEIN"/>
    <property type="match status" value="1"/>
</dbReference>
<evidence type="ECO:0008006" key="3">
    <source>
        <dbReference type="Google" id="ProtNLM"/>
    </source>
</evidence>
<dbReference type="InterPro" id="IPR005500">
    <property type="entry name" value="DUF309"/>
</dbReference>
<comment type="caution">
    <text evidence="1">The sequence shown here is derived from an EMBL/GenBank/DDBJ whole genome shotgun (WGS) entry which is preliminary data.</text>
</comment>
<dbReference type="PANTHER" id="PTHR34796">
    <property type="entry name" value="EXPRESSED PROTEIN"/>
    <property type="match status" value="1"/>
</dbReference>
<keyword evidence="2" id="KW-1185">Reference proteome</keyword>
<accession>A0ABQ4N424</accession>
<dbReference type="RefSeq" id="WP_213528241.1">
    <property type="nucleotide sequence ID" value="NZ_BOVJ01000048.1"/>
</dbReference>
<dbReference type="SUPFAM" id="SSF140663">
    <property type="entry name" value="TTHA0068-like"/>
    <property type="match status" value="1"/>
</dbReference>
<sequence>MGERYPDAYIDYLVEFHATRDYFECHEILEEYWKSHPDDGLSDAWVGLIQLAVGQYHSRRGNISGARKMFASAERRLTDEHMRRLGLDAAAMKAIVAEAISALAERSGTSAYRSFDLPIADPELLRMCREASRLRGLVWGEEPRPEAAVVHRHKLRDRSGVIAARAAAAEAKARARNGRSALD</sequence>
<protein>
    <recommendedName>
        <fullName evidence="3">DUF309 domain-containing protein</fullName>
    </recommendedName>
</protein>
<name>A0ABQ4N424_9BACL</name>
<dbReference type="Pfam" id="PF03745">
    <property type="entry name" value="DUF309"/>
    <property type="match status" value="1"/>
</dbReference>